<evidence type="ECO:0000313" key="2">
    <source>
        <dbReference type="Proteomes" id="UP001732700"/>
    </source>
</evidence>
<name>A0ACD5WHN6_AVESA</name>
<evidence type="ECO:0000313" key="1">
    <source>
        <dbReference type="EnsemblPlants" id="AVESA.00010b.r2.4AG0640950.1.CDS"/>
    </source>
</evidence>
<reference evidence="1" key="1">
    <citation type="submission" date="2021-05" db="EMBL/GenBank/DDBJ databases">
        <authorList>
            <person name="Scholz U."/>
            <person name="Mascher M."/>
            <person name="Fiebig A."/>
        </authorList>
    </citation>
    <scope>NUCLEOTIDE SEQUENCE [LARGE SCALE GENOMIC DNA]</scope>
</reference>
<protein>
    <submittedName>
        <fullName evidence="1">Uncharacterized protein</fullName>
    </submittedName>
</protein>
<sequence length="313" mass="34954">MVTLRSQRDTERTMPPDPASLEFCKFMSYGLSWEKLVLPDKFGSALMRRDLRKVKLRVAGGGERRAWDVRVVLDKYGDVYLAGGWRKFARANGLDLGQLLVFRYDGVALITVTVLEGRPCQQEEAEEEGEEKEAEQEEGAEEEAEQEIEEQEEEDEEDEESDGTEGNSSSPAPAPSPMSSGSSVGGAAAADACADDPASSLFTVTLRKCHFGKKQQQYLHVPIWFNEAYRYAERTRVVLQMRGKSWTVSLKHSRLGGGTRAAFRYGWHQFCVDNDLAIGDTCFFRALPEDGAASRDADHVLRVQVRRQDGTDA</sequence>
<reference evidence="1" key="2">
    <citation type="submission" date="2025-09" db="UniProtKB">
        <authorList>
            <consortium name="EnsemblPlants"/>
        </authorList>
    </citation>
    <scope>IDENTIFICATION</scope>
</reference>
<dbReference type="EnsemblPlants" id="AVESA.00010b.r2.4AG0640950.1">
    <property type="protein sequence ID" value="AVESA.00010b.r2.4AG0640950.1.CDS"/>
    <property type="gene ID" value="AVESA.00010b.r2.4AG0640950"/>
</dbReference>
<accession>A0ACD5WHN6</accession>
<keyword evidence="2" id="KW-1185">Reference proteome</keyword>
<dbReference type="Proteomes" id="UP001732700">
    <property type="component" value="Chromosome 4A"/>
</dbReference>
<organism evidence="1 2">
    <name type="scientific">Avena sativa</name>
    <name type="common">Oat</name>
    <dbReference type="NCBI Taxonomy" id="4498"/>
    <lineage>
        <taxon>Eukaryota</taxon>
        <taxon>Viridiplantae</taxon>
        <taxon>Streptophyta</taxon>
        <taxon>Embryophyta</taxon>
        <taxon>Tracheophyta</taxon>
        <taxon>Spermatophyta</taxon>
        <taxon>Magnoliopsida</taxon>
        <taxon>Liliopsida</taxon>
        <taxon>Poales</taxon>
        <taxon>Poaceae</taxon>
        <taxon>BOP clade</taxon>
        <taxon>Pooideae</taxon>
        <taxon>Poodae</taxon>
        <taxon>Poeae</taxon>
        <taxon>Poeae Chloroplast Group 1 (Aveneae type)</taxon>
        <taxon>Aveninae</taxon>
        <taxon>Avena</taxon>
    </lineage>
</organism>
<proteinExistence type="predicted"/>